<feature type="domain" description="GP-PDE" evidence="8">
    <location>
        <begin position="64"/>
        <end position="366"/>
    </location>
</feature>
<dbReference type="Pfam" id="PF03009">
    <property type="entry name" value="GDPD"/>
    <property type="match status" value="1"/>
</dbReference>
<keyword evidence="4" id="KW-0319">Glycerol metabolism</keyword>
<keyword evidence="5" id="KW-0378">Hydrolase</keyword>
<name>A0A167YFA4_9EURO</name>
<dbReference type="GO" id="GO:0006629">
    <property type="term" value="P:lipid metabolic process"/>
    <property type="evidence" value="ECO:0007669"/>
    <property type="project" value="InterPro"/>
</dbReference>
<dbReference type="VEuPathDB" id="FungiDB:AAP_03436"/>
<dbReference type="GO" id="GO:0006071">
    <property type="term" value="P:glycerol metabolic process"/>
    <property type="evidence" value="ECO:0007669"/>
    <property type="project" value="UniProtKB-KW"/>
</dbReference>
<dbReference type="Proteomes" id="UP000242877">
    <property type="component" value="Unassembled WGS sequence"/>
</dbReference>
<sequence length="419" mass="46099">MHSFELLTLAGVLATAIASPIYKQQPLTSIQLGPRPFYLIDDMASSPLKSKLESCADIPSAASDFSISHRGAPLQFPEHSEQGWRAAARMGAGVIECDAAFTKDRQLVCRHSMCDLHSTTNILTKPELAKKCSKQFEPADPKTGKKASAKCCTTDITLAEFKSLCGKMDSFNASATNVHDAQGGVPSWRTDLYSSCGTVHSHKEFLEIVTDLGLKYTSELKKPEVPMPFDGDYTQEKYAQQLVDEYKEAKIDPRNVFLQSFELNDILFWLKNDPEFGKQALFLIDAFPTAEAAEIATGNLTAIKDMGVQKIAPATSDLLTLNTDRQGGMDVKPFVASDFAKLAKKLGFGIVTYSIERTGPLSRVNELPDDTYVRPIKDAIKRDGDVYVMIDALAKEVGVEKMFSDWPATVTYYANCMGL</sequence>
<feature type="signal peptide" evidence="7">
    <location>
        <begin position="1"/>
        <end position="18"/>
    </location>
</feature>
<dbReference type="InterPro" id="IPR017946">
    <property type="entry name" value="PLC-like_Pdiesterase_TIM-brl"/>
</dbReference>
<dbReference type="AlphaFoldDB" id="A0A167YFA4"/>
<comment type="similarity">
    <text evidence="1">Belongs to the glycerophosphoryl diester phosphodiesterase family.</text>
</comment>
<dbReference type="GO" id="GO:0008889">
    <property type="term" value="F:glycerophosphodiester phosphodiesterase activity"/>
    <property type="evidence" value="ECO:0007669"/>
    <property type="project" value="UniProtKB-EC"/>
</dbReference>
<proteinExistence type="inferred from homology"/>
<dbReference type="PANTHER" id="PTHR43620:SF7">
    <property type="entry name" value="GLYCEROPHOSPHODIESTER PHOSPHODIESTERASE GDPD5-RELATED"/>
    <property type="match status" value="1"/>
</dbReference>
<dbReference type="Gene3D" id="3.20.20.190">
    <property type="entry name" value="Phosphatidylinositol (PI) phosphodiesterase"/>
    <property type="match status" value="1"/>
</dbReference>
<evidence type="ECO:0000256" key="6">
    <source>
        <dbReference type="ARBA" id="ARBA00047512"/>
    </source>
</evidence>
<dbReference type="PROSITE" id="PS51704">
    <property type="entry name" value="GP_PDE"/>
    <property type="match status" value="1"/>
</dbReference>
<accession>A0A167YFA4</accession>
<evidence type="ECO:0000313" key="9">
    <source>
        <dbReference type="EMBL" id="KZZ91266.1"/>
    </source>
</evidence>
<dbReference type="EC" id="3.1.4.46" evidence="2"/>
<gene>
    <name evidence="9" type="ORF">AAP_03436</name>
</gene>
<evidence type="ECO:0000313" key="10">
    <source>
        <dbReference type="Proteomes" id="UP000242877"/>
    </source>
</evidence>
<comment type="caution">
    <text evidence="9">The sequence shown here is derived from an EMBL/GenBank/DDBJ whole genome shotgun (WGS) entry which is preliminary data.</text>
</comment>
<dbReference type="SUPFAM" id="SSF51695">
    <property type="entry name" value="PLC-like phosphodiesterases"/>
    <property type="match status" value="1"/>
</dbReference>
<evidence type="ECO:0000256" key="4">
    <source>
        <dbReference type="ARBA" id="ARBA00022798"/>
    </source>
</evidence>
<dbReference type="EMBL" id="AZGZ01000014">
    <property type="protein sequence ID" value="KZZ91266.1"/>
    <property type="molecule type" value="Genomic_DNA"/>
</dbReference>
<protein>
    <recommendedName>
        <fullName evidence="2">glycerophosphodiester phosphodiesterase</fullName>
        <ecNumber evidence="2">3.1.4.46</ecNumber>
    </recommendedName>
</protein>
<evidence type="ECO:0000259" key="8">
    <source>
        <dbReference type="PROSITE" id="PS51704"/>
    </source>
</evidence>
<dbReference type="InterPro" id="IPR030395">
    <property type="entry name" value="GP_PDE_dom"/>
</dbReference>
<keyword evidence="3 7" id="KW-0732">Signal</keyword>
<dbReference type="PANTHER" id="PTHR43620">
    <property type="entry name" value="GLYCEROPHOSPHORYL DIESTER PHOSPHODIESTERASE"/>
    <property type="match status" value="1"/>
</dbReference>
<comment type="catalytic activity">
    <reaction evidence="6">
        <text>a sn-glycero-3-phosphodiester + H2O = an alcohol + sn-glycerol 3-phosphate + H(+)</text>
        <dbReference type="Rhea" id="RHEA:12969"/>
        <dbReference type="ChEBI" id="CHEBI:15377"/>
        <dbReference type="ChEBI" id="CHEBI:15378"/>
        <dbReference type="ChEBI" id="CHEBI:30879"/>
        <dbReference type="ChEBI" id="CHEBI:57597"/>
        <dbReference type="ChEBI" id="CHEBI:83408"/>
        <dbReference type="EC" id="3.1.4.46"/>
    </reaction>
</comment>
<evidence type="ECO:0000256" key="2">
    <source>
        <dbReference type="ARBA" id="ARBA00012247"/>
    </source>
</evidence>
<evidence type="ECO:0000256" key="3">
    <source>
        <dbReference type="ARBA" id="ARBA00022729"/>
    </source>
</evidence>
<feature type="chain" id="PRO_5007894703" description="glycerophosphodiester phosphodiesterase" evidence="7">
    <location>
        <begin position="19"/>
        <end position="419"/>
    </location>
</feature>
<dbReference type="OrthoDB" id="1058301at2759"/>
<reference evidence="9 10" key="1">
    <citation type="journal article" date="2016" name="Genome Biol. Evol.">
        <title>Divergent and convergent evolution of fungal pathogenicity.</title>
        <authorList>
            <person name="Shang Y."/>
            <person name="Xiao G."/>
            <person name="Zheng P."/>
            <person name="Cen K."/>
            <person name="Zhan S."/>
            <person name="Wang C."/>
        </authorList>
    </citation>
    <scope>NUCLEOTIDE SEQUENCE [LARGE SCALE GENOMIC DNA]</scope>
    <source>
        <strain evidence="9 10">ARSEF 7405</strain>
    </source>
</reference>
<keyword evidence="10" id="KW-1185">Reference proteome</keyword>
<evidence type="ECO:0000256" key="7">
    <source>
        <dbReference type="SAM" id="SignalP"/>
    </source>
</evidence>
<evidence type="ECO:0000256" key="1">
    <source>
        <dbReference type="ARBA" id="ARBA00007277"/>
    </source>
</evidence>
<evidence type="ECO:0000256" key="5">
    <source>
        <dbReference type="ARBA" id="ARBA00022801"/>
    </source>
</evidence>
<organism evidence="9 10">
    <name type="scientific">Ascosphaera apis ARSEF 7405</name>
    <dbReference type="NCBI Taxonomy" id="392613"/>
    <lineage>
        <taxon>Eukaryota</taxon>
        <taxon>Fungi</taxon>
        <taxon>Dikarya</taxon>
        <taxon>Ascomycota</taxon>
        <taxon>Pezizomycotina</taxon>
        <taxon>Eurotiomycetes</taxon>
        <taxon>Eurotiomycetidae</taxon>
        <taxon>Onygenales</taxon>
        <taxon>Ascosphaeraceae</taxon>
        <taxon>Ascosphaera</taxon>
    </lineage>
</organism>